<dbReference type="PANTHER" id="PTHR43798:SF33">
    <property type="entry name" value="HYDROLASE, PUTATIVE (AFU_ORTHOLOGUE AFUA_2G14860)-RELATED"/>
    <property type="match status" value="1"/>
</dbReference>
<evidence type="ECO:0000313" key="2">
    <source>
        <dbReference type="EMBL" id="MCT7374766.1"/>
    </source>
</evidence>
<dbReference type="Gene3D" id="3.40.50.1820">
    <property type="entry name" value="alpha/beta hydrolase"/>
    <property type="match status" value="1"/>
</dbReference>
<keyword evidence="3" id="KW-1185">Reference proteome</keyword>
<feature type="domain" description="AB hydrolase-1" evidence="1">
    <location>
        <begin position="17"/>
        <end position="244"/>
    </location>
</feature>
<dbReference type="EMBL" id="JAOCZP010000002">
    <property type="protein sequence ID" value="MCT7374766.1"/>
    <property type="molecule type" value="Genomic_DNA"/>
</dbReference>
<name>A0ABT2LJJ1_9HYPH</name>
<evidence type="ECO:0000259" key="1">
    <source>
        <dbReference type="Pfam" id="PF12697"/>
    </source>
</evidence>
<dbReference type="GO" id="GO:0016787">
    <property type="term" value="F:hydrolase activity"/>
    <property type="evidence" value="ECO:0007669"/>
    <property type="project" value="UniProtKB-KW"/>
</dbReference>
<dbReference type="PANTHER" id="PTHR43798">
    <property type="entry name" value="MONOACYLGLYCEROL LIPASE"/>
    <property type="match status" value="1"/>
</dbReference>
<dbReference type="Pfam" id="PF12697">
    <property type="entry name" value="Abhydrolase_6"/>
    <property type="match status" value="1"/>
</dbReference>
<protein>
    <submittedName>
        <fullName evidence="2">Alpha/beta fold hydrolase</fullName>
    </submittedName>
</protein>
<keyword evidence="2" id="KW-0378">Hydrolase</keyword>
<dbReference type="InterPro" id="IPR000073">
    <property type="entry name" value="AB_hydrolase_1"/>
</dbReference>
<dbReference type="Proteomes" id="UP001320831">
    <property type="component" value="Unassembled WGS sequence"/>
</dbReference>
<reference evidence="2 3" key="1">
    <citation type="submission" date="2022-09" db="EMBL/GenBank/DDBJ databases">
        <title>Chelativorans salina sp. nov., a novel slightly halophilic bacterium isolated from a saline lake sediment enrichment.</title>
        <authorList>
            <person name="Gao L."/>
            <person name="Fang B.-Z."/>
            <person name="Li W.-J."/>
        </authorList>
    </citation>
    <scope>NUCLEOTIDE SEQUENCE [LARGE SCALE GENOMIC DNA]</scope>
    <source>
        <strain evidence="2 3">EGI FJ00035</strain>
    </source>
</reference>
<accession>A0ABT2LJJ1</accession>
<proteinExistence type="predicted"/>
<dbReference type="PRINTS" id="PR00111">
    <property type="entry name" value="ABHYDROLASE"/>
</dbReference>
<dbReference type="SUPFAM" id="SSF53474">
    <property type="entry name" value="alpha/beta-Hydrolases"/>
    <property type="match status" value="1"/>
</dbReference>
<organism evidence="2 3">
    <name type="scientific">Chelativorans salis</name>
    <dbReference type="NCBI Taxonomy" id="2978478"/>
    <lineage>
        <taxon>Bacteria</taxon>
        <taxon>Pseudomonadati</taxon>
        <taxon>Pseudomonadota</taxon>
        <taxon>Alphaproteobacteria</taxon>
        <taxon>Hyphomicrobiales</taxon>
        <taxon>Phyllobacteriaceae</taxon>
        <taxon>Chelativorans</taxon>
    </lineage>
</organism>
<comment type="caution">
    <text evidence="2">The sequence shown here is derived from an EMBL/GenBank/DDBJ whole genome shotgun (WGS) entry which is preliminary data.</text>
</comment>
<dbReference type="InterPro" id="IPR029058">
    <property type="entry name" value="AB_hydrolase_fold"/>
</dbReference>
<evidence type="ECO:0000313" key="3">
    <source>
        <dbReference type="Proteomes" id="UP001320831"/>
    </source>
</evidence>
<gene>
    <name evidence="2" type="ORF">N5A92_06920</name>
</gene>
<dbReference type="RefSeq" id="WP_260901271.1">
    <property type="nucleotide sequence ID" value="NZ_JAOCZP010000002.1"/>
</dbReference>
<sequence>MNETLYVSRTGEGAPPLVLLHGFAGTHRVWDGVRAALGGSPGVLAYDLPGHGGSLGFPEAGRAGPAAKAILADLEDRGIDRFHLAGHSFGGAIAALTAIGEPKRVLSLTLFAPGGFGPEINTPLLWRLAEAGNAADIRDCLTAMSGRRPLVAEGVVREAEAMRTAPGQLAMLRNVCGLIARDGRQGVISHEKLAALTMPVHVVWGALDTVLPARQAHDLPPHFVLHTFPHLGHMLPEEAPQEMAHILARALG</sequence>
<dbReference type="InterPro" id="IPR050266">
    <property type="entry name" value="AB_hydrolase_sf"/>
</dbReference>